<evidence type="ECO:0000313" key="3">
    <source>
        <dbReference type="EMBL" id="GCD13277.1"/>
    </source>
</evidence>
<protein>
    <recommendedName>
        <fullName evidence="5">DUF2680 domain-containing protein</fullName>
    </recommendedName>
</protein>
<reference evidence="3 4" key="1">
    <citation type="submission" date="2018-11" db="EMBL/GenBank/DDBJ databases">
        <title>Genome sequencing and assembly of Clostridium tagluense strain A121.</title>
        <authorList>
            <person name="Murakami T."/>
            <person name="Segawa T."/>
            <person name="Shcherbakova V.A."/>
            <person name="Mori H."/>
            <person name="Yoshimura Y."/>
        </authorList>
    </citation>
    <scope>NUCLEOTIDE SEQUENCE [LARGE SCALE GENOMIC DNA]</scope>
    <source>
        <strain evidence="3 4">A121</strain>
    </source>
</reference>
<dbReference type="RefSeq" id="WP_125006669.1">
    <property type="nucleotide sequence ID" value="NZ_BHYK01000086.1"/>
</dbReference>
<organism evidence="3 4">
    <name type="scientific">Clostridium tagluense</name>
    <dbReference type="NCBI Taxonomy" id="360422"/>
    <lineage>
        <taxon>Bacteria</taxon>
        <taxon>Bacillati</taxon>
        <taxon>Bacillota</taxon>
        <taxon>Clostridia</taxon>
        <taxon>Eubacteriales</taxon>
        <taxon>Clostridiaceae</taxon>
        <taxon>Clostridium</taxon>
    </lineage>
</organism>
<accession>A0A401UUP7</accession>
<keyword evidence="4" id="KW-1185">Reference proteome</keyword>
<dbReference type="OrthoDB" id="1809211at2"/>
<name>A0A401UUP7_9CLOT</name>
<keyword evidence="2" id="KW-0732">Signal</keyword>
<evidence type="ECO:0008006" key="5">
    <source>
        <dbReference type="Google" id="ProtNLM"/>
    </source>
</evidence>
<evidence type="ECO:0000256" key="1">
    <source>
        <dbReference type="SAM" id="MobiDB-lite"/>
    </source>
</evidence>
<evidence type="ECO:0000313" key="4">
    <source>
        <dbReference type="Proteomes" id="UP000287872"/>
    </source>
</evidence>
<proteinExistence type="predicted"/>
<dbReference type="Proteomes" id="UP000287872">
    <property type="component" value="Unassembled WGS sequence"/>
</dbReference>
<feature type="signal peptide" evidence="2">
    <location>
        <begin position="1"/>
        <end position="24"/>
    </location>
</feature>
<dbReference type="EMBL" id="BHYK01000086">
    <property type="protein sequence ID" value="GCD13277.1"/>
    <property type="molecule type" value="Genomic_DNA"/>
</dbReference>
<evidence type="ECO:0000256" key="2">
    <source>
        <dbReference type="SAM" id="SignalP"/>
    </source>
</evidence>
<sequence>MKNIKTFALAIAVVSVLSSSMVFAAVTTKTPADILAGLTGKTVEQVTKDKAAGKTYGAMAGEAGKLDEFKIESLKQKKAVLDQRVKDGKLTQAKADEIYNSIKTNQANCDGTGSASIGKMNGVGFGQGEGKGMGKGSGQGNGGGCGLGMKQGN</sequence>
<dbReference type="AlphaFoldDB" id="A0A401UUP7"/>
<feature type="chain" id="PRO_5019047702" description="DUF2680 domain-containing protein" evidence="2">
    <location>
        <begin position="25"/>
        <end position="153"/>
    </location>
</feature>
<comment type="caution">
    <text evidence="3">The sequence shown here is derived from an EMBL/GenBank/DDBJ whole genome shotgun (WGS) entry which is preliminary data.</text>
</comment>
<gene>
    <name evidence="3" type="ORF">Ctaglu_49000</name>
</gene>
<feature type="region of interest" description="Disordered" evidence="1">
    <location>
        <begin position="128"/>
        <end position="153"/>
    </location>
</feature>